<dbReference type="PANTHER" id="PTHR10783:SF103">
    <property type="entry name" value="SOLUTE CARRIER FAMILY 53 MEMBER 1"/>
    <property type="match status" value="1"/>
</dbReference>
<evidence type="ECO:0000313" key="11">
    <source>
        <dbReference type="Proteomes" id="UP000825434"/>
    </source>
</evidence>
<reference evidence="10 11" key="1">
    <citation type="submission" date="2021-06" db="EMBL/GenBank/DDBJ databases">
        <title>Candida outbreak in Lebanon.</title>
        <authorList>
            <person name="Finianos M."/>
        </authorList>
    </citation>
    <scope>NUCLEOTIDE SEQUENCE [LARGE SCALE GENOMIC DNA]</scope>
    <source>
        <strain evidence="10">CA3LBN</strain>
    </source>
</reference>
<accession>A0ABX8I2F1</accession>
<name>A0ABX8I2F1_9ASCO</name>
<comment type="subcellular location">
    <subcellularLocation>
        <location evidence="1">Membrane</location>
        <topology evidence="1">Multi-pass membrane protein</topology>
    </subcellularLocation>
</comment>
<dbReference type="Pfam" id="PF03105">
    <property type="entry name" value="SPX"/>
    <property type="match status" value="1"/>
</dbReference>
<feature type="transmembrane region" description="Helical" evidence="7">
    <location>
        <begin position="1111"/>
        <end position="1129"/>
    </location>
</feature>
<dbReference type="Pfam" id="PF03124">
    <property type="entry name" value="EXS"/>
    <property type="match status" value="1"/>
</dbReference>
<evidence type="ECO:0000313" key="10">
    <source>
        <dbReference type="EMBL" id="QWU87142.1"/>
    </source>
</evidence>
<evidence type="ECO:0000256" key="3">
    <source>
        <dbReference type="ARBA" id="ARBA00022692"/>
    </source>
</evidence>
<dbReference type="InterPro" id="IPR000073">
    <property type="entry name" value="AB_hydrolase_1"/>
</dbReference>
<feature type="transmembrane region" description="Helical" evidence="7">
    <location>
        <begin position="1270"/>
        <end position="1292"/>
    </location>
</feature>
<sequence length="1601" mass="182764">MSSEDEENVVLLQHSEAPELSLSQLSSQQAALTSTSWKRTWLFIRLVIFRQTNVLEKFVLEHEPSDCAFVAKYGKTVSLDLASYPKLSVNRLSLYSIHAPHPLTNFAKDEPLAPNILQEVSESPVIVFIHGLGGQMSQFEPLMALLSQCSEVVALDLPGFGNSKLEFKDSHKIVSDISAEEKADISSGVKALSWGDYATENLVSIIKQYIQQTVAPEKKVILVGHSMGTHLVTKTANVLEKGKVEGLVLLSPPPFVDDVHQKTESKHSLGFSGYLMKFAWIFNLFRVWDRLPGLISKSVYRQLTHQSSLHQRARQFRWNLDIDTRILLRYISGFNRAGYSELVNAISRLNNNVKDPKTYEKTLLVGGIDDKVTSVKIIHDLNDFLTEYWQKKVCNVVEVKNAGHSLLLSKPEFISGLVLNHFESRFPERLHLSPAWVLKLKAEISGDKWGLKNEIKWSQTQAISYNITRRNGKDVAKLLGMKTLREGDENHSPSVVENKFYGDAQNKNPIKGKLIAIVDISADIPPYSPKTFEKIQYYKCATVSKVVPDHVAIRRFIQLIDDILGSTSEPEPLIAVHCHYGSASHFSPQSRKSAPRMKFGEALSQGLVPEWKEQYVDYKAGKKYVRKASASRSAAEDSRSTDTTPLLHTRDDGRPYVSNVPQLPPAASQGPDDTSKRRGSLFNFSNKSNKDKRDQFNEDKTAFYKWLDAELEKVDTFYKSKEKEVYERFLILEDQFFHLKDHRGHMQKRVLSIASSKVPAVATVDSLAIKFRAWMSRLQKYEFPSLPSTAFLNKWRKRKSKDTSFRLTDQDKKDDYDPNYIENQIRNGVIGFLDSDVDDESINPSEDERMTQVPENTPAQTKQQNRRDYTKKKSFGVPYLYAKRQLKGALVEHYRLIALLKSYRVMNRTAFRKITKKFDKAIGTSTCEEFLKRIDKQSYFLSSVVLDKISSRVEDLFMTYFDHDQHDKKSGLEKLKSTTYAYTSAEIRQPQHYLSTFLSGAFLGIGLPLFIIGLVVALDKTLSNQMSEGRFLLQLWGGFLLINLAFFFVGINLIVYDHFKISYKFIFEFNLANALDFKQFWLLPSLSFSLLGLIGWFSFKDFWPETFPGRTFPLIYLGIMLIIFLWPGTSLYGASRQWLQIALWRILWSGLYPVEFRDFYLGDILCSLTYPMGNISFFFCLYADKWRNVLGGGEVPSSSVRCGSGYSRPMGFLQSLPSIFRFLQCLRRFMDSGDAFPHLANMVKYMIGAVYYCLLSVWRIDRTSSNRAAFITFACINSIYTSAWDIVMDWSLGSTTSKNFLLRDHLFYKKKYYYYIATVMNVILRFQWIFYAFFSSQIQQSAVTSFCIALAEIFRRFVWMFFRMENEHCTNVILFRASRDSPLPYMISSRVESAIKRLVDMKYDDFKSSDDDYSPDSEGSEEPAAGVPHSSSRKSAARTTALSRRSAKSDQLFDEEASIDSHKSDVHGPAKIGEALRRRSTINAISNALNKAHIKDFQRKTYTVPVDDSDEEDDDDEDQKKVGTSNNRQSSRHGVTELVCSLIASLNIVTGIFLYSQEHKDGITIKTASRRKAIMACTTMCLVFGGIAVSLMMYDIATHNW</sequence>
<feature type="domain" description="EXS" evidence="8">
    <location>
        <begin position="1201"/>
        <end position="1395"/>
    </location>
</feature>
<keyword evidence="5 7" id="KW-0472">Membrane</keyword>
<keyword evidence="3 7" id="KW-0812">Transmembrane</keyword>
<evidence type="ECO:0000259" key="9">
    <source>
        <dbReference type="PROSITE" id="PS51382"/>
    </source>
</evidence>
<feature type="transmembrane region" description="Helical" evidence="7">
    <location>
        <begin position="1574"/>
        <end position="1594"/>
    </location>
</feature>
<dbReference type="InterPro" id="IPR004342">
    <property type="entry name" value="EXS_C"/>
</dbReference>
<feature type="transmembrane region" description="Helical" evidence="7">
    <location>
        <begin position="1312"/>
        <end position="1334"/>
    </location>
</feature>
<evidence type="ECO:0000256" key="1">
    <source>
        <dbReference type="ARBA" id="ARBA00004141"/>
    </source>
</evidence>
<feature type="transmembrane region" description="Helical" evidence="7">
    <location>
        <begin position="1031"/>
        <end position="1055"/>
    </location>
</feature>
<dbReference type="PANTHER" id="PTHR10783">
    <property type="entry name" value="XENOTROPIC AND POLYTROPIC RETROVIRUS RECEPTOR 1-RELATED"/>
    <property type="match status" value="1"/>
</dbReference>
<feature type="region of interest" description="Disordered" evidence="6">
    <location>
        <begin position="629"/>
        <end position="688"/>
    </location>
</feature>
<protein>
    <recommendedName>
        <fullName evidence="12">SPX domain-containing protein</fullName>
    </recommendedName>
</protein>
<evidence type="ECO:0008006" key="12">
    <source>
        <dbReference type="Google" id="ProtNLM"/>
    </source>
</evidence>
<dbReference type="SUPFAM" id="SSF52799">
    <property type="entry name" value="(Phosphotyrosine protein) phosphatases II"/>
    <property type="match status" value="1"/>
</dbReference>
<feature type="compositionally biased region" description="Acidic residues" evidence="6">
    <location>
        <begin position="1507"/>
        <end position="1517"/>
    </location>
</feature>
<dbReference type="CDD" id="cd14475">
    <property type="entry name" value="SPX_SYG1_like"/>
    <property type="match status" value="1"/>
</dbReference>
<dbReference type="Gene3D" id="3.40.50.1820">
    <property type="entry name" value="alpha/beta hydrolase"/>
    <property type="match status" value="1"/>
</dbReference>
<gene>
    <name evidence="10" type="ORF">CA3LBN_001407</name>
</gene>
<dbReference type="EMBL" id="CP076662">
    <property type="protein sequence ID" value="QWU87142.1"/>
    <property type="molecule type" value="Genomic_DNA"/>
</dbReference>
<dbReference type="Proteomes" id="UP000825434">
    <property type="component" value="Chromosome 2"/>
</dbReference>
<dbReference type="PROSITE" id="PS51380">
    <property type="entry name" value="EXS"/>
    <property type="match status" value="1"/>
</dbReference>
<keyword evidence="4 7" id="KW-1133">Transmembrane helix</keyword>
<comment type="similarity">
    <text evidence="2">Belongs to the SYG1 (TC 2.A.94) family.</text>
</comment>
<evidence type="ECO:0000256" key="5">
    <source>
        <dbReference type="ARBA" id="ARBA00023136"/>
    </source>
</evidence>
<dbReference type="PROSITE" id="PS51382">
    <property type="entry name" value="SPX"/>
    <property type="match status" value="1"/>
</dbReference>
<evidence type="ECO:0000256" key="6">
    <source>
        <dbReference type="SAM" id="MobiDB-lite"/>
    </source>
</evidence>
<evidence type="ECO:0000256" key="2">
    <source>
        <dbReference type="ARBA" id="ARBA00009665"/>
    </source>
</evidence>
<feature type="region of interest" description="Disordered" evidence="6">
    <location>
        <begin position="841"/>
        <end position="869"/>
    </location>
</feature>
<dbReference type="InterPro" id="IPR004331">
    <property type="entry name" value="SPX_dom"/>
</dbReference>
<proteinExistence type="inferred from homology"/>
<evidence type="ECO:0000256" key="7">
    <source>
        <dbReference type="SAM" id="Phobius"/>
    </source>
</evidence>
<organism evidence="10 11">
    <name type="scientific">Candidozyma haemuli</name>
    <dbReference type="NCBI Taxonomy" id="45357"/>
    <lineage>
        <taxon>Eukaryota</taxon>
        <taxon>Fungi</taxon>
        <taxon>Dikarya</taxon>
        <taxon>Ascomycota</taxon>
        <taxon>Saccharomycotina</taxon>
        <taxon>Pichiomycetes</taxon>
        <taxon>Metschnikowiaceae</taxon>
        <taxon>Candidozyma</taxon>
    </lineage>
</organism>
<dbReference type="Gene3D" id="3.90.190.10">
    <property type="entry name" value="Protein tyrosine phosphatase superfamily"/>
    <property type="match status" value="1"/>
</dbReference>
<feature type="transmembrane region" description="Helical" evidence="7">
    <location>
        <begin position="997"/>
        <end position="1019"/>
    </location>
</feature>
<evidence type="ECO:0000256" key="4">
    <source>
        <dbReference type="ARBA" id="ARBA00022989"/>
    </source>
</evidence>
<feature type="domain" description="SPX" evidence="9">
    <location>
        <begin position="597"/>
        <end position="932"/>
    </location>
</feature>
<keyword evidence="11" id="KW-1185">Reference proteome</keyword>
<feature type="region of interest" description="Disordered" evidence="6">
    <location>
        <begin position="1409"/>
        <end position="1467"/>
    </location>
</feature>
<evidence type="ECO:0000259" key="8">
    <source>
        <dbReference type="PROSITE" id="PS51380"/>
    </source>
</evidence>
<feature type="compositionally biased region" description="Acidic residues" evidence="6">
    <location>
        <begin position="1411"/>
        <end position="1421"/>
    </location>
</feature>
<feature type="transmembrane region" description="Helical" evidence="7">
    <location>
        <begin position="1239"/>
        <end position="1258"/>
    </location>
</feature>
<dbReference type="Pfam" id="PF12697">
    <property type="entry name" value="Abhydrolase_6"/>
    <property type="match status" value="1"/>
</dbReference>
<feature type="region of interest" description="Disordered" evidence="6">
    <location>
        <begin position="1503"/>
        <end position="1530"/>
    </location>
</feature>
<dbReference type="InterPro" id="IPR029058">
    <property type="entry name" value="AB_hydrolase_fold"/>
</dbReference>
<feature type="transmembrane region" description="Helical" evidence="7">
    <location>
        <begin position="1080"/>
        <end position="1099"/>
    </location>
</feature>
<feature type="compositionally biased region" description="Polar residues" evidence="6">
    <location>
        <begin position="853"/>
        <end position="863"/>
    </location>
</feature>
<dbReference type="SUPFAM" id="SSF53474">
    <property type="entry name" value="alpha/beta-Hydrolases"/>
    <property type="match status" value="1"/>
</dbReference>
<dbReference type="InterPro" id="IPR029021">
    <property type="entry name" value="Prot-tyrosine_phosphatase-like"/>
</dbReference>